<dbReference type="PANTHER" id="PTHR10067:SF9">
    <property type="entry name" value="PHOSPHATIDYLSERINE DECARBOXYLASE FAMILY PROTEIN (AFU_ORTHOLOGUE AFUA_7G01730)"/>
    <property type="match status" value="1"/>
</dbReference>
<feature type="domain" description="L-tryptophan decarboxylase PsiD-like" evidence="3">
    <location>
        <begin position="40"/>
        <end position="171"/>
    </location>
</feature>
<organism evidence="4 5">
    <name type="scientific">Aspergillus nanangensis</name>
    <dbReference type="NCBI Taxonomy" id="2582783"/>
    <lineage>
        <taxon>Eukaryota</taxon>
        <taxon>Fungi</taxon>
        <taxon>Dikarya</taxon>
        <taxon>Ascomycota</taxon>
        <taxon>Pezizomycotina</taxon>
        <taxon>Eurotiomycetes</taxon>
        <taxon>Eurotiomycetidae</taxon>
        <taxon>Eurotiales</taxon>
        <taxon>Aspergillaceae</taxon>
        <taxon>Aspergillus</taxon>
        <taxon>Aspergillus subgen. Circumdati</taxon>
    </lineage>
</organism>
<keyword evidence="5" id="KW-1185">Reference proteome</keyword>
<dbReference type="AlphaFoldDB" id="A0AAD4CQ20"/>
<dbReference type="GO" id="GO:0006646">
    <property type="term" value="P:phosphatidylethanolamine biosynthetic process"/>
    <property type="evidence" value="ECO:0007669"/>
    <property type="project" value="TreeGrafter"/>
</dbReference>
<dbReference type="GO" id="GO:0005739">
    <property type="term" value="C:mitochondrion"/>
    <property type="evidence" value="ECO:0007669"/>
    <property type="project" value="TreeGrafter"/>
</dbReference>
<dbReference type="Proteomes" id="UP001194746">
    <property type="component" value="Unassembled WGS sequence"/>
</dbReference>
<evidence type="ECO:0000256" key="2">
    <source>
        <dbReference type="ARBA" id="ARBA00023239"/>
    </source>
</evidence>
<dbReference type="Pfam" id="PF12588">
    <property type="entry name" value="PSDC"/>
    <property type="match status" value="1"/>
</dbReference>
<comment type="caution">
    <text evidence="4">The sequence shown here is derived from an EMBL/GenBank/DDBJ whole genome shotgun (WGS) entry which is preliminary data.</text>
</comment>
<protein>
    <recommendedName>
        <fullName evidence="3">L-tryptophan decarboxylase PsiD-like domain-containing protein</fullName>
    </recommendedName>
</protein>
<dbReference type="GO" id="GO:0004609">
    <property type="term" value="F:phosphatidylserine decarboxylase activity"/>
    <property type="evidence" value="ECO:0007669"/>
    <property type="project" value="InterPro"/>
</dbReference>
<gene>
    <name evidence="4" type="ORF">FE257_005741</name>
</gene>
<proteinExistence type="predicted"/>
<evidence type="ECO:0000259" key="3">
    <source>
        <dbReference type="Pfam" id="PF12588"/>
    </source>
</evidence>
<accession>A0AAD4CQ20</accession>
<reference evidence="4" key="1">
    <citation type="journal article" date="2019" name="Beilstein J. Org. Chem.">
        <title>Nanangenines: drimane sesquiterpenoids as the dominant metabolite cohort of a novel Australian fungus, Aspergillus nanangensis.</title>
        <authorList>
            <person name="Lacey H.J."/>
            <person name="Gilchrist C.L.M."/>
            <person name="Crombie A."/>
            <person name="Kalaitzis J.A."/>
            <person name="Vuong D."/>
            <person name="Rutledge P.J."/>
            <person name="Turner P."/>
            <person name="Pitt J.I."/>
            <person name="Lacey E."/>
            <person name="Chooi Y.H."/>
            <person name="Piggott A.M."/>
        </authorList>
    </citation>
    <scope>NUCLEOTIDE SEQUENCE</scope>
    <source>
        <strain evidence="4">MST-FP2251</strain>
    </source>
</reference>
<keyword evidence="1" id="KW-0210">Decarboxylase</keyword>
<dbReference type="Pfam" id="PF02666">
    <property type="entry name" value="PS_Dcarbxylase"/>
    <property type="match status" value="1"/>
</dbReference>
<evidence type="ECO:0000256" key="1">
    <source>
        <dbReference type="ARBA" id="ARBA00022793"/>
    </source>
</evidence>
<dbReference type="InterPro" id="IPR003817">
    <property type="entry name" value="PS_Dcarbxylase"/>
</dbReference>
<dbReference type="EMBL" id="VCAU01000025">
    <property type="protein sequence ID" value="KAF9890610.1"/>
    <property type="molecule type" value="Genomic_DNA"/>
</dbReference>
<sequence>MTLKQRLYSNSPVPRKDWLGHVLDSIHEQGSVDGEISLDPVVQEFKDLIEGDSTLRMLAGSMFHEVPYHDDPVGNPQVREPDTMFKMINHLLTEAPRWSDQAYDAGHVGLPLNTIFNWPMATPSGHAFFLHPKVNVQLKKILKKWEQYLSTPDSLNVVSKSDWLSPSARRSLAEDANLVPGKSYTFEEIYICDPTKPHHGWKSWDDFFVREFRPSVRPVHFPDPPIATRWSSSTGRGPRDQDPTAVIVSPCEAKPFALRTRVNECDSFWLKGQPYSVREMLSPSPLESMSDHFTGGTIYQAFLGPTTYHRWHAPVSGIIRGHATIDGTYFSAPPLTGFPGPEGPDPTAQDRAQGYLPHVATRAIMIIEADNPDIGLVCFIAVGMVEISSCEIDPQIVSGDKVRVQKGEPTGMFHYGGSTYCLIFQKEARLNWVGECIPHVHEFHKNVAVNSALAFAQPREKKRLEACVDCS</sequence>
<evidence type="ECO:0000313" key="4">
    <source>
        <dbReference type="EMBL" id="KAF9890610.1"/>
    </source>
</evidence>
<dbReference type="InterPro" id="IPR022237">
    <property type="entry name" value="PsiD-like"/>
</dbReference>
<dbReference type="PANTHER" id="PTHR10067">
    <property type="entry name" value="PHOSPHATIDYLSERINE DECARBOXYLASE"/>
    <property type="match status" value="1"/>
</dbReference>
<name>A0AAD4CQ20_ASPNN</name>
<reference evidence="4" key="2">
    <citation type="submission" date="2020-02" db="EMBL/GenBank/DDBJ databases">
        <authorList>
            <person name="Gilchrist C.L.M."/>
            <person name="Chooi Y.-H."/>
        </authorList>
    </citation>
    <scope>NUCLEOTIDE SEQUENCE</scope>
    <source>
        <strain evidence="4">MST-FP2251</strain>
    </source>
</reference>
<evidence type="ECO:0000313" key="5">
    <source>
        <dbReference type="Proteomes" id="UP001194746"/>
    </source>
</evidence>
<keyword evidence="2" id="KW-0456">Lyase</keyword>